<comment type="caution">
    <text evidence="1">The sequence shown here is derived from an EMBL/GenBank/DDBJ whole genome shotgun (WGS) entry which is preliminary data.</text>
</comment>
<evidence type="ECO:0000313" key="1">
    <source>
        <dbReference type="EMBL" id="GFY19488.1"/>
    </source>
</evidence>
<reference evidence="1" key="1">
    <citation type="submission" date="2020-08" db="EMBL/GenBank/DDBJ databases">
        <title>Multicomponent nature underlies the extraordinary mechanical properties of spider dragline silk.</title>
        <authorList>
            <person name="Kono N."/>
            <person name="Nakamura H."/>
            <person name="Mori M."/>
            <person name="Yoshida Y."/>
            <person name="Ohtoshi R."/>
            <person name="Malay A.D."/>
            <person name="Moran D.A.P."/>
            <person name="Tomita M."/>
            <person name="Numata K."/>
            <person name="Arakawa K."/>
        </authorList>
    </citation>
    <scope>NUCLEOTIDE SEQUENCE</scope>
</reference>
<dbReference type="EMBL" id="BMAU01021353">
    <property type="protein sequence ID" value="GFY19488.1"/>
    <property type="molecule type" value="Genomic_DNA"/>
</dbReference>
<name>A0A8X6T627_TRICX</name>
<sequence>MRRILYNSILLHNPRCSRLRRIDEADNSTPVEVDQRTSNCLEEAVRSSSRADVTFPCPLPFLRVVRCSSVTASKLVALWNCSCKHELSYCVIRKSSFSMADNRPPLKLRKLLEFLLISSWRHT</sequence>
<proteinExistence type="predicted"/>
<accession>A0A8X6T627</accession>
<gene>
    <name evidence="1" type="primary">NCL1_37273</name>
    <name evidence="1" type="ORF">TNCV_4646621</name>
</gene>
<dbReference type="Proteomes" id="UP000887159">
    <property type="component" value="Unassembled WGS sequence"/>
</dbReference>
<organism evidence="1 2">
    <name type="scientific">Trichonephila clavipes</name>
    <name type="common">Golden silk orbweaver</name>
    <name type="synonym">Nephila clavipes</name>
    <dbReference type="NCBI Taxonomy" id="2585209"/>
    <lineage>
        <taxon>Eukaryota</taxon>
        <taxon>Metazoa</taxon>
        <taxon>Ecdysozoa</taxon>
        <taxon>Arthropoda</taxon>
        <taxon>Chelicerata</taxon>
        <taxon>Arachnida</taxon>
        <taxon>Araneae</taxon>
        <taxon>Araneomorphae</taxon>
        <taxon>Entelegynae</taxon>
        <taxon>Araneoidea</taxon>
        <taxon>Nephilidae</taxon>
        <taxon>Trichonephila</taxon>
    </lineage>
</organism>
<protein>
    <submittedName>
        <fullName evidence="1">Uncharacterized protein</fullName>
    </submittedName>
</protein>
<keyword evidence="2" id="KW-1185">Reference proteome</keyword>
<dbReference type="AlphaFoldDB" id="A0A8X6T627"/>
<evidence type="ECO:0000313" key="2">
    <source>
        <dbReference type="Proteomes" id="UP000887159"/>
    </source>
</evidence>